<evidence type="ECO:0000256" key="5">
    <source>
        <dbReference type="ARBA" id="ARBA00022679"/>
    </source>
</evidence>
<gene>
    <name evidence="14" type="ORF">E8L99_06420</name>
</gene>
<evidence type="ECO:0000256" key="2">
    <source>
        <dbReference type="ARBA" id="ARBA00004370"/>
    </source>
</evidence>
<accession>A0A4D7QHY6</accession>
<evidence type="ECO:0000256" key="11">
    <source>
        <dbReference type="SAM" id="Phobius"/>
    </source>
</evidence>
<evidence type="ECO:0000259" key="13">
    <source>
        <dbReference type="PROSITE" id="PS50885"/>
    </source>
</evidence>
<sequence>MILRSLRRRFAFVAGAAVIVALVAAGFALNYIYEDNIRARAIGEVGDELRALAANVLVGDDGRITLTVQLPDPRFRTPFGGYYWQVGRGRTIELRSESLMGFTIDWPAMPPTGNDLAIYERPAPEGRRMLVLERRVVLQRGTATTTIRIAVGLDQGELDEARTAFMQFAGLSLASLGIALIMALWFATRVSLAPMDALRQALTAVHDGRRKTVEGLFPDEVRPLVDDLNALLDARNADLLAARARAGDLAHGLKTPLAVLSSIARQLKEAGQVAIAAEVDGEIARMSRHVSRELMRARAGVRAFRRTDATVIRPVAEMLSKALSLLPSATPIEISNQIGAQITVAMDEGDLTEVLGNVADNARKWAKSRVILRAEALADGGARIIVEDDGPGLPEGGVSFEIERGKRLDEQVEGSGFGLAIVKDLTEAYGGELALGRSALGGLKVEIILR</sequence>
<evidence type="ECO:0000256" key="7">
    <source>
        <dbReference type="ARBA" id="ARBA00022777"/>
    </source>
</evidence>
<dbReference type="InterPro" id="IPR004358">
    <property type="entry name" value="Sig_transdc_His_kin-like_C"/>
</dbReference>
<dbReference type="InterPro" id="IPR036890">
    <property type="entry name" value="HATPase_C_sf"/>
</dbReference>
<dbReference type="InterPro" id="IPR005467">
    <property type="entry name" value="His_kinase_dom"/>
</dbReference>
<evidence type="ECO:0000259" key="12">
    <source>
        <dbReference type="PROSITE" id="PS50109"/>
    </source>
</evidence>
<dbReference type="Gene3D" id="3.30.565.10">
    <property type="entry name" value="Histidine kinase-like ATPase, C-terminal domain"/>
    <property type="match status" value="1"/>
</dbReference>
<protein>
    <recommendedName>
        <fullName evidence="3">histidine kinase</fullName>
        <ecNumber evidence="3">2.7.13.3</ecNumber>
    </recommendedName>
</protein>
<dbReference type="PANTHER" id="PTHR45436:SF5">
    <property type="entry name" value="SENSOR HISTIDINE KINASE TRCS"/>
    <property type="match status" value="1"/>
</dbReference>
<dbReference type="RefSeq" id="WP_137098763.1">
    <property type="nucleotide sequence ID" value="NZ_CP039865.1"/>
</dbReference>
<keyword evidence="10 11" id="KW-0472">Membrane</keyword>
<dbReference type="AlphaFoldDB" id="A0A4D7QHY6"/>
<feature type="domain" description="Histidine kinase" evidence="12">
    <location>
        <begin position="248"/>
        <end position="450"/>
    </location>
</feature>
<dbReference type="InterPro" id="IPR050428">
    <property type="entry name" value="TCS_sensor_his_kinase"/>
</dbReference>
<dbReference type="PROSITE" id="PS50109">
    <property type="entry name" value="HIS_KIN"/>
    <property type="match status" value="1"/>
</dbReference>
<dbReference type="PRINTS" id="PR00344">
    <property type="entry name" value="BCTRLSENSOR"/>
</dbReference>
<keyword evidence="5" id="KW-0808">Transferase</keyword>
<organism evidence="14 15">
    <name type="scientific">Phreatobacter aquaticus</name>
    <dbReference type="NCBI Taxonomy" id="2570229"/>
    <lineage>
        <taxon>Bacteria</taxon>
        <taxon>Pseudomonadati</taxon>
        <taxon>Pseudomonadota</taxon>
        <taxon>Alphaproteobacteria</taxon>
        <taxon>Hyphomicrobiales</taxon>
        <taxon>Phreatobacteraceae</taxon>
        <taxon>Phreatobacter</taxon>
    </lineage>
</organism>
<keyword evidence="9" id="KW-0902">Two-component regulatory system</keyword>
<evidence type="ECO:0000256" key="8">
    <source>
        <dbReference type="ARBA" id="ARBA00022989"/>
    </source>
</evidence>
<evidence type="ECO:0000256" key="9">
    <source>
        <dbReference type="ARBA" id="ARBA00023012"/>
    </source>
</evidence>
<dbReference type="EMBL" id="CP039865">
    <property type="protein sequence ID" value="QCK85429.1"/>
    <property type="molecule type" value="Genomic_DNA"/>
</dbReference>
<dbReference type="InterPro" id="IPR003594">
    <property type="entry name" value="HATPase_dom"/>
</dbReference>
<dbReference type="KEGG" id="paqt:E8L99_06420"/>
<comment type="catalytic activity">
    <reaction evidence="1">
        <text>ATP + protein L-histidine = ADP + protein N-phospho-L-histidine.</text>
        <dbReference type="EC" id="2.7.13.3"/>
    </reaction>
</comment>
<name>A0A4D7QHY6_9HYPH</name>
<dbReference type="InterPro" id="IPR003660">
    <property type="entry name" value="HAMP_dom"/>
</dbReference>
<dbReference type="SMART" id="SM00387">
    <property type="entry name" value="HATPase_c"/>
    <property type="match status" value="1"/>
</dbReference>
<dbReference type="PANTHER" id="PTHR45436">
    <property type="entry name" value="SENSOR HISTIDINE KINASE YKOH"/>
    <property type="match status" value="1"/>
</dbReference>
<dbReference type="EC" id="2.7.13.3" evidence="3"/>
<dbReference type="Pfam" id="PF02518">
    <property type="entry name" value="HATPase_c"/>
    <property type="match status" value="1"/>
</dbReference>
<dbReference type="GO" id="GO:0005886">
    <property type="term" value="C:plasma membrane"/>
    <property type="evidence" value="ECO:0007669"/>
    <property type="project" value="TreeGrafter"/>
</dbReference>
<feature type="domain" description="HAMP" evidence="13">
    <location>
        <begin position="189"/>
        <end position="240"/>
    </location>
</feature>
<feature type="transmembrane region" description="Helical" evidence="11">
    <location>
        <begin position="165"/>
        <end position="187"/>
    </location>
</feature>
<keyword evidence="7" id="KW-0418">Kinase</keyword>
<dbReference type="OrthoDB" id="9789238at2"/>
<keyword evidence="15" id="KW-1185">Reference proteome</keyword>
<comment type="subcellular location">
    <subcellularLocation>
        <location evidence="2">Membrane</location>
    </subcellularLocation>
</comment>
<evidence type="ECO:0000256" key="1">
    <source>
        <dbReference type="ARBA" id="ARBA00000085"/>
    </source>
</evidence>
<keyword evidence="4" id="KW-0597">Phosphoprotein</keyword>
<keyword evidence="8 11" id="KW-1133">Transmembrane helix</keyword>
<evidence type="ECO:0000256" key="6">
    <source>
        <dbReference type="ARBA" id="ARBA00022692"/>
    </source>
</evidence>
<evidence type="ECO:0000256" key="3">
    <source>
        <dbReference type="ARBA" id="ARBA00012438"/>
    </source>
</evidence>
<dbReference type="PROSITE" id="PS50885">
    <property type="entry name" value="HAMP"/>
    <property type="match status" value="1"/>
</dbReference>
<dbReference type="Proteomes" id="UP000298588">
    <property type="component" value="Chromosome"/>
</dbReference>
<evidence type="ECO:0000256" key="4">
    <source>
        <dbReference type="ARBA" id="ARBA00022553"/>
    </source>
</evidence>
<evidence type="ECO:0000313" key="14">
    <source>
        <dbReference type="EMBL" id="QCK85429.1"/>
    </source>
</evidence>
<dbReference type="GO" id="GO:0000160">
    <property type="term" value="P:phosphorelay signal transduction system"/>
    <property type="evidence" value="ECO:0007669"/>
    <property type="project" value="UniProtKB-KW"/>
</dbReference>
<proteinExistence type="predicted"/>
<keyword evidence="6 11" id="KW-0812">Transmembrane</keyword>
<evidence type="ECO:0000313" key="15">
    <source>
        <dbReference type="Proteomes" id="UP000298588"/>
    </source>
</evidence>
<reference evidence="14 15" key="1">
    <citation type="submission" date="2019-04" db="EMBL/GenBank/DDBJ databases">
        <title>Phreatobacter aquaticus sp. nov.</title>
        <authorList>
            <person name="Choi A."/>
            <person name="Baek K."/>
        </authorList>
    </citation>
    <scope>NUCLEOTIDE SEQUENCE [LARGE SCALE GENOMIC DNA]</scope>
    <source>
        <strain evidence="14 15">NMCR1094</strain>
    </source>
</reference>
<dbReference type="GO" id="GO:0004673">
    <property type="term" value="F:protein histidine kinase activity"/>
    <property type="evidence" value="ECO:0007669"/>
    <property type="project" value="UniProtKB-EC"/>
</dbReference>
<dbReference type="SUPFAM" id="SSF55874">
    <property type="entry name" value="ATPase domain of HSP90 chaperone/DNA topoisomerase II/histidine kinase"/>
    <property type="match status" value="1"/>
</dbReference>
<evidence type="ECO:0000256" key="10">
    <source>
        <dbReference type="ARBA" id="ARBA00023136"/>
    </source>
</evidence>